<reference evidence="3" key="2">
    <citation type="submission" date="2013-12" db="EMBL/GenBank/DDBJ databases">
        <title>Evolution of pathogenesis and genome organization in the Tremellales.</title>
        <authorList>
            <person name="Cuomo C."/>
            <person name="Litvintseva A."/>
            <person name="Heitman J."/>
            <person name="Chen Y."/>
            <person name="Sun S."/>
            <person name="Springer D."/>
            <person name="Dromer F."/>
            <person name="Young S."/>
            <person name="Zeng Q."/>
            <person name="Chapman S."/>
            <person name="Gujja S."/>
            <person name="Saif S."/>
            <person name="Birren B."/>
        </authorList>
    </citation>
    <scope>NUCLEOTIDE SEQUENCE [LARGE SCALE GENOMIC DNA]</scope>
    <source>
        <strain evidence="3">BCC8398</strain>
    </source>
</reference>
<feature type="region of interest" description="Disordered" evidence="1">
    <location>
        <begin position="188"/>
        <end position="217"/>
    </location>
</feature>
<feature type="region of interest" description="Disordered" evidence="1">
    <location>
        <begin position="113"/>
        <end position="168"/>
    </location>
</feature>
<organism evidence="2 3">
    <name type="scientific">Kwoniella heveanensis BCC8398</name>
    <dbReference type="NCBI Taxonomy" id="1296120"/>
    <lineage>
        <taxon>Eukaryota</taxon>
        <taxon>Fungi</taxon>
        <taxon>Dikarya</taxon>
        <taxon>Basidiomycota</taxon>
        <taxon>Agaricomycotina</taxon>
        <taxon>Tremellomycetes</taxon>
        <taxon>Tremellales</taxon>
        <taxon>Cryptococcaceae</taxon>
        <taxon>Kwoniella</taxon>
    </lineage>
</organism>
<keyword evidence="3" id="KW-1185">Reference proteome</keyword>
<feature type="compositionally biased region" description="Low complexity" evidence="1">
    <location>
        <begin position="120"/>
        <end position="145"/>
    </location>
</feature>
<feature type="compositionally biased region" description="Low complexity" evidence="1">
    <location>
        <begin position="1"/>
        <end position="20"/>
    </location>
</feature>
<feature type="region of interest" description="Disordered" evidence="1">
    <location>
        <begin position="1"/>
        <end position="27"/>
    </location>
</feature>
<evidence type="ECO:0000313" key="2">
    <source>
        <dbReference type="EMBL" id="OCF37094.1"/>
    </source>
</evidence>
<name>A0A1B9H1G7_9TREE</name>
<sequence>MDFTSGPNHNNGQNQNNHNPYPAMTHPVHQASSVPVPASYGQREMYIPPSTIPMSNGLAMVNPPDIAMLARQGYLQQQQQLVALGQYGHPTIIPSRDLPPSETAQIYGITPQMQQEHLQRSIQQAQAQQRAQQQQQQQQQQHASQGGSGSGTGTGKKKRGPKPSAGAQMISRQTTNMQPPHSSEHYIKNALSAPPQPSASHPSALSGGSGAAVLPSGEPVEPWADALDELDPRELAMGRYRRRHEVLGEVFGPESIKDIPTGKYDPWAGLGMDGETLEAKVLALEKENAELEAKVQQGVSAFKKKLADIDAGLIADYQSATTSTSTATGVMAV</sequence>
<evidence type="ECO:0000256" key="1">
    <source>
        <dbReference type="SAM" id="MobiDB-lite"/>
    </source>
</evidence>
<protein>
    <submittedName>
        <fullName evidence="2">Uncharacterized protein</fullName>
    </submittedName>
</protein>
<dbReference type="AlphaFoldDB" id="A0A1B9H1G7"/>
<feature type="compositionally biased region" description="Low complexity" evidence="1">
    <location>
        <begin position="190"/>
        <end position="206"/>
    </location>
</feature>
<dbReference type="EMBL" id="KI669493">
    <property type="protein sequence ID" value="OCF37094.1"/>
    <property type="molecule type" value="Genomic_DNA"/>
</dbReference>
<accession>A0A1B9H1G7</accession>
<evidence type="ECO:0000313" key="3">
    <source>
        <dbReference type="Proteomes" id="UP000092666"/>
    </source>
</evidence>
<dbReference type="Proteomes" id="UP000092666">
    <property type="component" value="Unassembled WGS sequence"/>
</dbReference>
<reference evidence="2 3" key="1">
    <citation type="submission" date="2013-07" db="EMBL/GenBank/DDBJ databases">
        <title>The Genome Sequence of Cryptococcus heveanensis BCC8398.</title>
        <authorList>
            <consortium name="The Broad Institute Genome Sequencing Platform"/>
            <person name="Cuomo C."/>
            <person name="Litvintseva A."/>
            <person name="Chen Y."/>
            <person name="Heitman J."/>
            <person name="Sun S."/>
            <person name="Springer D."/>
            <person name="Dromer F."/>
            <person name="Young S.K."/>
            <person name="Zeng Q."/>
            <person name="Gargeya S."/>
            <person name="Fitzgerald M."/>
            <person name="Abouelleil A."/>
            <person name="Alvarado L."/>
            <person name="Berlin A.M."/>
            <person name="Chapman S.B."/>
            <person name="Dewar J."/>
            <person name="Goldberg J."/>
            <person name="Griggs A."/>
            <person name="Gujja S."/>
            <person name="Hansen M."/>
            <person name="Howarth C."/>
            <person name="Imamovic A."/>
            <person name="Larimer J."/>
            <person name="McCowan C."/>
            <person name="Murphy C."/>
            <person name="Pearson M."/>
            <person name="Priest M."/>
            <person name="Roberts A."/>
            <person name="Saif S."/>
            <person name="Shea T."/>
            <person name="Sykes S."/>
            <person name="Wortman J."/>
            <person name="Nusbaum C."/>
            <person name="Birren B."/>
        </authorList>
    </citation>
    <scope>NUCLEOTIDE SEQUENCE [LARGE SCALE GENOMIC DNA]</scope>
    <source>
        <strain evidence="2 3">BCC8398</strain>
    </source>
</reference>
<proteinExistence type="predicted"/>
<dbReference type="OrthoDB" id="5321006at2759"/>
<gene>
    <name evidence="2" type="ORF">I316_00999</name>
</gene>